<keyword evidence="3 7" id="KW-0812">Transmembrane</keyword>
<keyword evidence="6" id="KW-0175">Coiled coil</keyword>
<evidence type="ECO:0000256" key="6">
    <source>
        <dbReference type="SAM" id="Coils"/>
    </source>
</evidence>
<dbReference type="InterPro" id="IPR003856">
    <property type="entry name" value="LPS_length_determ_N"/>
</dbReference>
<evidence type="ECO:0000256" key="3">
    <source>
        <dbReference type="ARBA" id="ARBA00022692"/>
    </source>
</evidence>
<evidence type="ECO:0000256" key="1">
    <source>
        <dbReference type="ARBA" id="ARBA00004651"/>
    </source>
</evidence>
<dbReference type="PANTHER" id="PTHR32309">
    <property type="entry name" value="TYROSINE-PROTEIN KINASE"/>
    <property type="match status" value="1"/>
</dbReference>
<evidence type="ECO:0000259" key="8">
    <source>
        <dbReference type="Pfam" id="PF02706"/>
    </source>
</evidence>
<accession>A0ABT2CYL7</accession>
<feature type="transmembrane region" description="Helical" evidence="7">
    <location>
        <begin position="36"/>
        <end position="54"/>
    </location>
</feature>
<evidence type="ECO:0000256" key="2">
    <source>
        <dbReference type="ARBA" id="ARBA00022475"/>
    </source>
</evidence>
<evidence type="ECO:0000256" key="5">
    <source>
        <dbReference type="ARBA" id="ARBA00023136"/>
    </source>
</evidence>
<reference evidence="10 11" key="1">
    <citation type="submission" date="2022-08" db="EMBL/GenBank/DDBJ databases">
        <title>Reclassification of Massilia species as members of the genera Telluria, Duganella, Pseudoduganella, Mokoshia gen. nov. and Zemynaea gen. nov. using orthogonal and non-orthogonal genome-based approaches.</title>
        <authorList>
            <person name="Bowman J.P."/>
        </authorList>
    </citation>
    <scope>NUCLEOTIDE SEQUENCE [LARGE SCALE GENOMIC DNA]</scope>
    <source>
        <strain evidence="10 11">JCM 31606</strain>
    </source>
</reference>
<dbReference type="PANTHER" id="PTHR32309:SF13">
    <property type="entry name" value="FERRIC ENTEROBACTIN TRANSPORT PROTEIN FEPE"/>
    <property type="match status" value="1"/>
</dbReference>
<dbReference type="Pfam" id="PF02706">
    <property type="entry name" value="Wzz"/>
    <property type="match status" value="1"/>
</dbReference>
<dbReference type="RefSeq" id="WP_258811351.1">
    <property type="nucleotide sequence ID" value="NZ_JANUGU010000002.1"/>
</dbReference>
<comment type="caution">
    <text evidence="10">The sequence shown here is derived from an EMBL/GenBank/DDBJ whole genome shotgun (WGS) entry which is preliminary data.</text>
</comment>
<proteinExistence type="predicted"/>
<dbReference type="InterPro" id="IPR032807">
    <property type="entry name" value="GNVR"/>
</dbReference>
<comment type="subcellular location">
    <subcellularLocation>
        <location evidence="1">Cell membrane</location>
        <topology evidence="1">Multi-pass membrane protein</topology>
    </subcellularLocation>
</comment>
<feature type="domain" description="Polysaccharide chain length determinant N-terminal" evidence="8">
    <location>
        <begin position="19"/>
        <end position="117"/>
    </location>
</feature>
<gene>
    <name evidence="10" type="ORF">NX778_08810</name>
</gene>
<feature type="domain" description="Tyrosine-protein kinase G-rich" evidence="9">
    <location>
        <begin position="296"/>
        <end position="366"/>
    </location>
</feature>
<evidence type="ECO:0000313" key="10">
    <source>
        <dbReference type="EMBL" id="MCS0658163.1"/>
    </source>
</evidence>
<dbReference type="Proteomes" id="UP001204621">
    <property type="component" value="Unassembled WGS sequence"/>
</dbReference>
<dbReference type="InterPro" id="IPR050445">
    <property type="entry name" value="Bact_polysacc_biosynth/exp"/>
</dbReference>
<evidence type="ECO:0000259" key="9">
    <source>
        <dbReference type="Pfam" id="PF13807"/>
    </source>
</evidence>
<organism evidence="10 11">
    <name type="scientific">Massilia terrae</name>
    <dbReference type="NCBI Taxonomy" id="1811224"/>
    <lineage>
        <taxon>Bacteria</taxon>
        <taxon>Pseudomonadati</taxon>
        <taxon>Pseudomonadota</taxon>
        <taxon>Betaproteobacteria</taxon>
        <taxon>Burkholderiales</taxon>
        <taxon>Oxalobacteraceae</taxon>
        <taxon>Telluria group</taxon>
        <taxon>Massilia</taxon>
    </lineage>
</organism>
<name>A0ABT2CYL7_9BURK</name>
<protein>
    <submittedName>
        <fullName evidence="10">Wzz/FepE/Etk N-terminal domain-containing protein</fullName>
    </submittedName>
</protein>
<keyword evidence="5 7" id="KW-0472">Membrane</keyword>
<evidence type="ECO:0000256" key="7">
    <source>
        <dbReference type="SAM" id="Phobius"/>
    </source>
</evidence>
<sequence length="403" mass="44141">MMNHSQTSQEIITQETGRELDLVSLLLVLAQNKKKIIGAAIVGAIVSAAISLTIPNEYRASTKLLPPQQTQSSANALLSQLGGIAGAAVSAAGMKNPSDLYVGMLRSRTVADRIIAQFDLKKAYNTDSQEKARKLLQENTNIAAGKDSFIAVDVLDKDKKRVAAIANAYVSELFRLMKTLAVTDAAQRRLFYERQLEATKDNLAAAEIALKKAMDTGGVISVDTESRAALETTARLKAQISAKEIQLTSMRAFVTNTNPDYRRVEEELNGLRTELAKLENGSGSKPGDDKQRGLENIKLMRDLKYQQMLYEVLAKQYEVARIDEAKDPSVIQVLDPAVEPERKAKPWRALIVLISALATAFLVACWAVAAEASKRALRSPGDAALWAELTSNLSFKRRPNQQN</sequence>
<feature type="coiled-coil region" evidence="6">
    <location>
        <begin position="189"/>
        <end position="216"/>
    </location>
</feature>
<keyword evidence="4 7" id="KW-1133">Transmembrane helix</keyword>
<dbReference type="EMBL" id="JANUGU010000002">
    <property type="protein sequence ID" value="MCS0658163.1"/>
    <property type="molecule type" value="Genomic_DNA"/>
</dbReference>
<keyword evidence="2" id="KW-1003">Cell membrane</keyword>
<feature type="transmembrane region" description="Helical" evidence="7">
    <location>
        <begin position="349"/>
        <end position="369"/>
    </location>
</feature>
<evidence type="ECO:0000313" key="11">
    <source>
        <dbReference type="Proteomes" id="UP001204621"/>
    </source>
</evidence>
<evidence type="ECO:0000256" key="4">
    <source>
        <dbReference type="ARBA" id="ARBA00022989"/>
    </source>
</evidence>
<dbReference type="Pfam" id="PF13807">
    <property type="entry name" value="GNVR"/>
    <property type="match status" value="1"/>
</dbReference>
<keyword evidence="11" id="KW-1185">Reference proteome</keyword>